<dbReference type="AlphaFoldDB" id="A0AA39Y764"/>
<evidence type="ECO:0000256" key="1">
    <source>
        <dbReference type="SAM" id="MobiDB-lite"/>
    </source>
</evidence>
<dbReference type="Proteomes" id="UP001175001">
    <property type="component" value="Unassembled WGS sequence"/>
</dbReference>
<organism evidence="2 3">
    <name type="scientific">Lasiodiplodia hormozganensis</name>
    <dbReference type="NCBI Taxonomy" id="869390"/>
    <lineage>
        <taxon>Eukaryota</taxon>
        <taxon>Fungi</taxon>
        <taxon>Dikarya</taxon>
        <taxon>Ascomycota</taxon>
        <taxon>Pezizomycotina</taxon>
        <taxon>Dothideomycetes</taxon>
        <taxon>Dothideomycetes incertae sedis</taxon>
        <taxon>Botryosphaeriales</taxon>
        <taxon>Botryosphaeriaceae</taxon>
        <taxon>Lasiodiplodia</taxon>
    </lineage>
</organism>
<sequence>MRVSLAPLLKPSLKSNFTTMPSIHRQSAMPTVVTKPAGPRKERVVGFVKGEVTGISRPANIAESWALYDFEMHARACAECRNPYDVHRSGRQLCDEGHRLAQQVAHFLYMKRDGEAYSTEEEDRQVVRVEIQPTYEEARGLLRAIERGIRHRRQFVSMDRSYHIAPRLPLRTKHQKPVQPVQVEQAPALPPRPKGNHEQYDWPASPRQAVINVAKRGSLYESDMEEQRRNFAKYNIEVREPSHRDMREHRHSGYYR</sequence>
<gene>
    <name evidence="2" type="ORF">DIS24_g7892</name>
</gene>
<accession>A0AA39Y764</accession>
<reference evidence="2" key="1">
    <citation type="submission" date="2023-06" db="EMBL/GenBank/DDBJ databases">
        <title>Multi-omics analyses reveal the molecular pathogenesis toolkit of Lasiodiplodia hormozganensis, a cross-kingdom pathogen.</title>
        <authorList>
            <person name="Felix C."/>
            <person name="Meneses R."/>
            <person name="Goncalves M.F.M."/>
            <person name="Tilleman L."/>
            <person name="Duarte A.S."/>
            <person name="Jorrin-Novo J.V."/>
            <person name="Van De Peer Y."/>
            <person name="Deforce D."/>
            <person name="Van Nieuwerburgh F."/>
            <person name="Esteves A.C."/>
            <person name="Alves A."/>
        </authorList>
    </citation>
    <scope>NUCLEOTIDE SEQUENCE</scope>
    <source>
        <strain evidence="2">CBS 339.90</strain>
    </source>
</reference>
<dbReference type="EMBL" id="JAUJDW010000052">
    <property type="protein sequence ID" value="KAK0647312.1"/>
    <property type="molecule type" value="Genomic_DNA"/>
</dbReference>
<keyword evidence="3" id="KW-1185">Reference proteome</keyword>
<proteinExistence type="predicted"/>
<protein>
    <submittedName>
        <fullName evidence="2">Uncharacterized protein</fullName>
    </submittedName>
</protein>
<evidence type="ECO:0000313" key="3">
    <source>
        <dbReference type="Proteomes" id="UP001175001"/>
    </source>
</evidence>
<evidence type="ECO:0000313" key="2">
    <source>
        <dbReference type="EMBL" id="KAK0647312.1"/>
    </source>
</evidence>
<comment type="caution">
    <text evidence="2">The sequence shown here is derived from an EMBL/GenBank/DDBJ whole genome shotgun (WGS) entry which is preliminary data.</text>
</comment>
<feature type="region of interest" description="Disordered" evidence="1">
    <location>
        <begin position="173"/>
        <end position="203"/>
    </location>
</feature>
<name>A0AA39Y764_9PEZI</name>